<keyword evidence="1" id="KW-0472">Membrane</keyword>
<dbReference type="Proteomes" id="UP000188184">
    <property type="component" value="Chromosome"/>
</dbReference>
<dbReference type="EMBL" id="CP019640">
    <property type="protein sequence ID" value="AQQ53372.1"/>
    <property type="molecule type" value="Genomic_DNA"/>
</dbReference>
<evidence type="ECO:0000313" key="3">
    <source>
        <dbReference type="Proteomes" id="UP000188184"/>
    </source>
</evidence>
<dbReference type="AlphaFoldDB" id="A0A1Q2L0F1"/>
<protein>
    <submittedName>
        <fullName evidence="2">Uncharacterized protein</fullName>
    </submittedName>
</protein>
<feature type="transmembrane region" description="Helical" evidence="1">
    <location>
        <begin position="16"/>
        <end position="38"/>
    </location>
</feature>
<gene>
    <name evidence="2" type="ORF">B0X71_09985</name>
</gene>
<name>A0A1Q2L0F1_9BACL</name>
<sequence>MIIDVIYSLLVTSTAFIWQGNLTFPLVTESSLLITLIIGKRKQEIDSFSFFILMLCSTEKSEKNK</sequence>
<dbReference type="KEGG" id="pmar:B0X71_09985"/>
<evidence type="ECO:0000313" key="2">
    <source>
        <dbReference type="EMBL" id="AQQ53372.1"/>
    </source>
</evidence>
<reference evidence="2 3" key="1">
    <citation type="submission" date="2017-02" db="EMBL/GenBank/DDBJ databases">
        <title>The complete genomic sequence of a novel cold adapted crude oil-degrading bacterium Planococcus qaidamina Y42.</title>
        <authorList>
            <person name="Yang R."/>
        </authorList>
    </citation>
    <scope>NUCLEOTIDE SEQUENCE [LARGE SCALE GENOMIC DNA]</scope>
    <source>
        <strain evidence="2 3">Y42</strain>
    </source>
</reference>
<proteinExistence type="predicted"/>
<keyword evidence="1" id="KW-0812">Transmembrane</keyword>
<keyword evidence="3" id="KW-1185">Reference proteome</keyword>
<accession>A0A1Q2L0F1</accession>
<keyword evidence="1" id="KW-1133">Transmembrane helix</keyword>
<evidence type="ECO:0000256" key="1">
    <source>
        <dbReference type="SAM" id="Phobius"/>
    </source>
</evidence>
<organism evidence="2 3">
    <name type="scientific">Planococcus lenghuensis</name>
    <dbReference type="NCBI Taxonomy" id="2213202"/>
    <lineage>
        <taxon>Bacteria</taxon>
        <taxon>Bacillati</taxon>
        <taxon>Bacillota</taxon>
        <taxon>Bacilli</taxon>
        <taxon>Bacillales</taxon>
        <taxon>Caryophanaceae</taxon>
        <taxon>Planococcus</taxon>
    </lineage>
</organism>